<reference evidence="1" key="1">
    <citation type="journal article" date="2020" name="New Phytol.">
        <title>Comparative genomics reveals dynamic genome evolution in host specialist ectomycorrhizal fungi.</title>
        <authorList>
            <person name="Lofgren L.A."/>
            <person name="Nguyen N.H."/>
            <person name="Vilgalys R."/>
            <person name="Ruytinx J."/>
            <person name="Liao H.L."/>
            <person name="Branco S."/>
            <person name="Kuo A."/>
            <person name="LaButti K."/>
            <person name="Lipzen A."/>
            <person name="Andreopoulos W."/>
            <person name="Pangilinan J."/>
            <person name="Riley R."/>
            <person name="Hundley H."/>
            <person name="Na H."/>
            <person name="Barry K."/>
            <person name="Grigoriev I.V."/>
            <person name="Stajich J.E."/>
            <person name="Kennedy P.G."/>
        </authorList>
    </citation>
    <scope>NUCLEOTIDE SEQUENCE</scope>
    <source>
        <strain evidence="1">FC423</strain>
    </source>
</reference>
<dbReference type="Proteomes" id="UP000823399">
    <property type="component" value="Unassembled WGS sequence"/>
</dbReference>
<dbReference type="RefSeq" id="XP_041287563.1">
    <property type="nucleotide sequence ID" value="XM_041440668.1"/>
</dbReference>
<gene>
    <name evidence="1" type="ORF">F5147DRAFT_763876</name>
</gene>
<proteinExistence type="predicted"/>
<evidence type="ECO:0000313" key="2">
    <source>
        <dbReference type="Proteomes" id="UP000823399"/>
    </source>
</evidence>
<comment type="caution">
    <text evidence="1">The sequence shown here is derived from an EMBL/GenBank/DDBJ whole genome shotgun (WGS) entry which is preliminary data.</text>
</comment>
<protein>
    <submittedName>
        <fullName evidence="1">Uncharacterized protein</fullName>
    </submittedName>
</protein>
<evidence type="ECO:0000313" key="1">
    <source>
        <dbReference type="EMBL" id="KAG2094443.1"/>
    </source>
</evidence>
<dbReference type="AlphaFoldDB" id="A0A9P7JPC4"/>
<name>A0A9P7JPC4_9AGAM</name>
<organism evidence="1 2">
    <name type="scientific">Suillus discolor</name>
    <dbReference type="NCBI Taxonomy" id="1912936"/>
    <lineage>
        <taxon>Eukaryota</taxon>
        <taxon>Fungi</taxon>
        <taxon>Dikarya</taxon>
        <taxon>Basidiomycota</taxon>
        <taxon>Agaricomycotina</taxon>
        <taxon>Agaricomycetes</taxon>
        <taxon>Agaricomycetidae</taxon>
        <taxon>Boletales</taxon>
        <taxon>Suillineae</taxon>
        <taxon>Suillaceae</taxon>
        <taxon>Suillus</taxon>
    </lineage>
</organism>
<accession>A0A9P7JPC4</accession>
<keyword evidence="2" id="KW-1185">Reference proteome</keyword>
<dbReference type="EMBL" id="JABBWM010000079">
    <property type="protein sequence ID" value="KAG2094443.1"/>
    <property type="molecule type" value="Genomic_DNA"/>
</dbReference>
<sequence>MHSCTVLSGSERVGGCIVSLPALFSYHQVVSHPLPALRMSNKEPKDWWWGHSDTHPDFEKKLPAAYANEKEGRPKVMCGACKIKKTIDEQQKEQRRGLRLNDRKRPDPLKMYEGIRVRQPSWACKILRCMSSFVSRSGWIWHNPKIPNRCCPSNVGISGESSKRVNLEREQ</sequence>
<dbReference type="OrthoDB" id="2690500at2759"/>
<dbReference type="GeneID" id="64702927"/>